<dbReference type="PANTHER" id="PTHR13355">
    <property type="entry name" value="GLUCOSAMINE 6-PHOSPHATE N-ACETYLTRANSFERASE"/>
    <property type="match status" value="1"/>
</dbReference>
<dbReference type="InterPro" id="IPR016181">
    <property type="entry name" value="Acyl_CoA_acyltransferase"/>
</dbReference>
<organism evidence="2 3">
    <name type="scientific">Lysinibacillus alkalisoli</name>
    <dbReference type="NCBI Taxonomy" id="1911548"/>
    <lineage>
        <taxon>Bacteria</taxon>
        <taxon>Bacillati</taxon>
        <taxon>Bacillota</taxon>
        <taxon>Bacilli</taxon>
        <taxon>Bacillales</taxon>
        <taxon>Bacillaceae</taxon>
        <taxon>Lysinibacillus</taxon>
    </lineage>
</organism>
<accession>A0A917G301</accession>
<dbReference type="Gene3D" id="3.40.630.30">
    <property type="match status" value="1"/>
</dbReference>
<comment type="caution">
    <text evidence="2">The sequence shown here is derived from an EMBL/GenBank/DDBJ whole genome shotgun (WGS) entry which is preliminary data.</text>
</comment>
<protein>
    <submittedName>
        <fullName evidence="2">N-acetyltransferase YjcF</fullName>
    </submittedName>
</protein>
<gene>
    <name evidence="2" type="primary">yjcF</name>
    <name evidence="2" type="ORF">GCM10007425_13150</name>
</gene>
<dbReference type="CDD" id="cd04301">
    <property type="entry name" value="NAT_SF"/>
    <property type="match status" value="1"/>
</dbReference>
<dbReference type="Proteomes" id="UP000616608">
    <property type="component" value="Unassembled WGS sequence"/>
</dbReference>
<evidence type="ECO:0000259" key="1">
    <source>
        <dbReference type="PROSITE" id="PS51186"/>
    </source>
</evidence>
<evidence type="ECO:0000313" key="3">
    <source>
        <dbReference type="Proteomes" id="UP000616608"/>
    </source>
</evidence>
<dbReference type="InterPro" id="IPR039143">
    <property type="entry name" value="GNPNAT1-like"/>
</dbReference>
<reference evidence="2" key="2">
    <citation type="submission" date="2020-09" db="EMBL/GenBank/DDBJ databases">
        <authorList>
            <person name="Sun Q."/>
            <person name="Zhou Y."/>
        </authorList>
    </citation>
    <scope>NUCLEOTIDE SEQUENCE</scope>
    <source>
        <strain evidence="2">CGMCC 1.15760</strain>
    </source>
</reference>
<feature type="domain" description="N-acetyltransferase" evidence="1">
    <location>
        <begin position="3"/>
        <end position="145"/>
    </location>
</feature>
<dbReference type="EMBL" id="BMJT01000004">
    <property type="protein sequence ID" value="GGG20111.1"/>
    <property type="molecule type" value="Genomic_DNA"/>
</dbReference>
<sequence length="145" mass="16567">MYTVKVAVTPQEKKDAFSIREKVFVKEQGVPLHLEIDEFDRDETVTHFVMYDEAQVIGAARMRTSEDGVAKIERVCVDSAYRGKNLGQLVMEQLEEHAKDLPYHTMKLNAQSYAVPFYEKLGFVVTSPEFLDAGIPHRAMEKTIQ</sequence>
<dbReference type="PROSITE" id="PS51186">
    <property type="entry name" value="GNAT"/>
    <property type="match status" value="1"/>
</dbReference>
<dbReference type="SUPFAM" id="SSF55729">
    <property type="entry name" value="Acyl-CoA N-acyltransferases (Nat)"/>
    <property type="match status" value="1"/>
</dbReference>
<evidence type="ECO:0000313" key="2">
    <source>
        <dbReference type="EMBL" id="GGG20111.1"/>
    </source>
</evidence>
<proteinExistence type="predicted"/>
<dbReference type="Pfam" id="PF13673">
    <property type="entry name" value="Acetyltransf_10"/>
    <property type="match status" value="1"/>
</dbReference>
<dbReference type="AlphaFoldDB" id="A0A917G301"/>
<dbReference type="RefSeq" id="WP_188614241.1">
    <property type="nucleotide sequence ID" value="NZ_BMJT01000004.1"/>
</dbReference>
<dbReference type="InterPro" id="IPR000182">
    <property type="entry name" value="GNAT_dom"/>
</dbReference>
<name>A0A917G301_9BACI</name>
<keyword evidence="3" id="KW-1185">Reference proteome</keyword>
<dbReference type="GO" id="GO:0004343">
    <property type="term" value="F:glucosamine 6-phosphate N-acetyltransferase activity"/>
    <property type="evidence" value="ECO:0007669"/>
    <property type="project" value="TreeGrafter"/>
</dbReference>
<dbReference type="PANTHER" id="PTHR13355:SF11">
    <property type="entry name" value="GLUCOSAMINE 6-PHOSPHATE N-ACETYLTRANSFERASE"/>
    <property type="match status" value="1"/>
</dbReference>
<reference evidence="2" key="1">
    <citation type="journal article" date="2014" name="Int. J. Syst. Evol. Microbiol.">
        <title>Complete genome sequence of Corynebacterium casei LMG S-19264T (=DSM 44701T), isolated from a smear-ripened cheese.</title>
        <authorList>
            <consortium name="US DOE Joint Genome Institute (JGI-PGF)"/>
            <person name="Walter F."/>
            <person name="Albersmeier A."/>
            <person name="Kalinowski J."/>
            <person name="Ruckert C."/>
        </authorList>
    </citation>
    <scope>NUCLEOTIDE SEQUENCE</scope>
    <source>
        <strain evidence="2">CGMCC 1.15760</strain>
    </source>
</reference>